<keyword evidence="2" id="KW-0378">Hydrolase</keyword>
<sequence length="294" mass="31546">MRTLKSDDGLPLHWRQWSQPGLAPARGTVLIVHGLGEHIGRYEHVAAQLNSWGWHVVGYDQRGHGASGGKRGDVPTAERLLQDLALVIDEVRADPLLGQGPQVLLGHSMGGLVAARFVAGGLAAQREGGEGGGAGALPAWFRPVHALVLSSPALDPGMSAFQRLQLALGVALAPHLAVGNGLKTDWISRDKAVVQAYIADPLVHDRITPALAKMIVEGGELVRRQAQDWMVPTLLLWAGSDRCVAPSGSAEFAAAAPAQLLRAHCFEPLFHEIFNEPEQAQVFAELRSWLAQRF</sequence>
<reference evidence="2 3" key="1">
    <citation type="submission" date="2020-08" db="EMBL/GenBank/DDBJ databases">
        <title>Functional genomics of gut bacteria from endangered species of beetles.</title>
        <authorList>
            <person name="Carlos-Shanley C."/>
        </authorList>
    </citation>
    <scope>NUCLEOTIDE SEQUENCE [LARGE SCALE GENOMIC DNA]</scope>
    <source>
        <strain evidence="2 3">S00239</strain>
    </source>
</reference>
<dbReference type="PRINTS" id="PR00111">
    <property type="entry name" value="ABHYDROLASE"/>
</dbReference>
<proteinExistence type="predicted"/>
<evidence type="ECO:0000313" key="2">
    <source>
        <dbReference type="EMBL" id="MBB4842820.1"/>
    </source>
</evidence>
<dbReference type="AlphaFoldDB" id="A0A840L3N0"/>
<dbReference type="InterPro" id="IPR000073">
    <property type="entry name" value="AB_hydrolase_1"/>
</dbReference>
<dbReference type="InterPro" id="IPR051044">
    <property type="entry name" value="MAG_DAG_Lipase"/>
</dbReference>
<dbReference type="Proteomes" id="UP000562027">
    <property type="component" value="Unassembled WGS sequence"/>
</dbReference>
<dbReference type="InterPro" id="IPR022742">
    <property type="entry name" value="Hydrolase_4"/>
</dbReference>
<dbReference type="RefSeq" id="WP_184297468.1">
    <property type="nucleotide sequence ID" value="NZ_JACHLP010000002.1"/>
</dbReference>
<organism evidence="2 3">
    <name type="scientific">Roseateles oligotrophus</name>
    <dbReference type="NCBI Taxonomy" id="1769250"/>
    <lineage>
        <taxon>Bacteria</taxon>
        <taxon>Pseudomonadati</taxon>
        <taxon>Pseudomonadota</taxon>
        <taxon>Betaproteobacteria</taxon>
        <taxon>Burkholderiales</taxon>
        <taxon>Sphaerotilaceae</taxon>
        <taxon>Roseateles</taxon>
    </lineage>
</organism>
<evidence type="ECO:0000313" key="3">
    <source>
        <dbReference type="Proteomes" id="UP000562027"/>
    </source>
</evidence>
<keyword evidence="3" id="KW-1185">Reference proteome</keyword>
<dbReference type="EMBL" id="JACHLP010000002">
    <property type="protein sequence ID" value="MBB4842820.1"/>
    <property type="molecule type" value="Genomic_DNA"/>
</dbReference>
<dbReference type="GO" id="GO:0016787">
    <property type="term" value="F:hydrolase activity"/>
    <property type="evidence" value="ECO:0007669"/>
    <property type="project" value="UniProtKB-KW"/>
</dbReference>
<protein>
    <submittedName>
        <fullName evidence="2">Alpha-beta hydrolase superfamily lysophospholipase</fullName>
    </submittedName>
</protein>
<dbReference type="Gene3D" id="3.40.50.1820">
    <property type="entry name" value="alpha/beta hydrolase"/>
    <property type="match status" value="1"/>
</dbReference>
<evidence type="ECO:0000259" key="1">
    <source>
        <dbReference type="Pfam" id="PF12146"/>
    </source>
</evidence>
<feature type="domain" description="Serine aminopeptidase S33" evidence="1">
    <location>
        <begin position="24"/>
        <end position="278"/>
    </location>
</feature>
<dbReference type="InterPro" id="IPR029058">
    <property type="entry name" value="AB_hydrolase_fold"/>
</dbReference>
<dbReference type="Pfam" id="PF12146">
    <property type="entry name" value="Hydrolase_4"/>
    <property type="match status" value="1"/>
</dbReference>
<gene>
    <name evidence="2" type="ORF">HNP55_001335</name>
</gene>
<accession>A0A840L3N0</accession>
<name>A0A840L3N0_9BURK</name>
<comment type="caution">
    <text evidence="2">The sequence shown here is derived from an EMBL/GenBank/DDBJ whole genome shotgun (WGS) entry which is preliminary data.</text>
</comment>
<dbReference type="PANTHER" id="PTHR11614">
    <property type="entry name" value="PHOSPHOLIPASE-RELATED"/>
    <property type="match status" value="1"/>
</dbReference>
<dbReference type="SUPFAM" id="SSF53474">
    <property type="entry name" value="alpha/beta-Hydrolases"/>
    <property type="match status" value="1"/>
</dbReference>